<dbReference type="Pfam" id="PF13855">
    <property type="entry name" value="LRR_8"/>
    <property type="match status" value="7"/>
</dbReference>
<evidence type="ECO:0000256" key="6">
    <source>
        <dbReference type="ARBA" id="ARBA00023136"/>
    </source>
</evidence>
<dbReference type="SMART" id="SM00365">
    <property type="entry name" value="LRR_SD22"/>
    <property type="match status" value="14"/>
</dbReference>
<evidence type="ECO:0000256" key="8">
    <source>
        <dbReference type="SAM" id="Phobius"/>
    </source>
</evidence>
<dbReference type="Pfam" id="PF13306">
    <property type="entry name" value="LRR_5"/>
    <property type="match status" value="1"/>
</dbReference>
<keyword evidence="5" id="KW-0677">Repeat</keyword>
<keyword evidence="6 8" id="KW-0472">Membrane</keyword>
<dbReference type="Proteomes" id="UP000019118">
    <property type="component" value="Unassembled WGS sequence"/>
</dbReference>
<dbReference type="FunFam" id="3.80.10.10:FF:001164">
    <property type="entry name" value="GH01279p"/>
    <property type="match status" value="1"/>
</dbReference>
<evidence type="ECO:0000313" key="9">
    <source>
        <dbReference type="EnsemblMetazoa" id="XP_019765833.1"/>
    </source>
</evidence>
<dbReference type="PROSITE" id="PS51450">
    <property type="entry name" value="LRR"/>
    <property type="match status" value="9"/>
</dbReference>
<dbReference type="InterPro" id="IPR003591">
    <property type="entry name" value="Leu-rich_rpt_typical-subtyp"/>
</dbReference>
<dbReference type="InterPro" id="IPR026906">
    <property type="entry name" value="LRR_5"/>
</dbReference>
<dbReference type="EnsemblMetazoa" id="XM_019910274.1">
    <property type="protein sequence ID" value="XP_019765833.1"/>
    <property type="gene ID" value="LOC109541415"/>
</dbReference>
<keyword evidence="8" id="KW-1133">Transmembrane helix</keyword>
<protein>
    <recommendedName>
        <fullName evidence="11">LRRCT domain-containing protein</fullName>
    </recommendedName>
</protein>
<name>A0AAR5PXW3_DENPD</name>
<accession>A0AAR5PXW3</accession>
<keyword evidence="10" id="KW-1185">Reference proteome</keyword>
<comment type="subcellular location">
    <subcellularLocation>
        <location evidence="1">Cell membrane</location>
    </subcellularLocation>
</comment>
<dbReference type="InterPro" id="IPR032675">
    <property type="entry name" value="LRR_dom_sf"/>
</dbReference>
<proteinExistence type="predicted"/>
<dbReference type="GO" id="GO:0048468">
    <property type="term" value="P:cell development"/>
    <property type="evidence" value="ECO:0007669"/>
    <property type="project" value="UniProtKB-ARBA"/>
</dbReference>
<evidence type="ECO:0000256" key="4">
    <source>
        <dbReference type="ARBA" id="ARBA00022729"/>
    </source>
</evidence>
<dbReference type="PANTHER" id="PTHR45842">
    <property type="entry name" value="SYNAPTIC ADHESION-LIKE MOLECULE SALM"/>
    <property type="match status" value="1"/>
</dbReference>
<evidence type="ECO:0000256" key="7">
    <source>
        <dbReference type="ARBA" id="ARBA00023180"/>
    </source>
</evidence>
<dbReference type="InterPro" id="IPR001611">
    <property type="entry name" value="Leu-rich_rpt"/>
</dbReference>
<keyword evidence="3" id="KW-0433">Leucine-rich repeat</keyword>
<evidence type="ECO:0000256" key="2">
    <source>
        <dbReference type="ARBA" id="ARBA00022475"/>
    </source>
</evidence>
<evidence type="ECO:0000256" key="1">
    <source>
        <dbReference type="ARBA" id="ARBA00004236"/>
    </source>
</evidence>
<dbReference type="SMART" id="SM00364">
    <property type="entry name" value="LRR_BAC"/>
    <property type="match status" value="7"/>
</dbReference>
<keyword evidence="2" id="KW-1003">Cell membrane</keyword>
<keyword evidence="4" id="KW-0732">Signal</keyword>
<dbReference type="GO" id="GO:0005886">
    <property type="term" value="C:plasma membrane"/>
    <property type="evidence" value="ECO:0007669"/>
    <property type="project" value="UniProtKB-SubCell"/>
</dbReference>
<evidence type="ECO:0000256" key="5">
    <source>
        <dbReference type="ARBA" id="ARBA00022737"/>
    </source>
</evidence>
<dbReference type="SMART" id="SM00369">
    <property type="entry name" value="LRR_TYP"/>
    <property type="match status" value="30"/>
</dbReference>
<dbReference type="FunFam" id="3.80.10.10:FF:001167">
    <property type="entry name" value="Chaoptin"/>
    <property type="match status" value="1"/>
</dbReference>
<reference evidence="10" key="1">
    <citation type="journal article" date="2013" name="Genome Biol.">
        <title>Draft genome of the mountain pine beetle, Dendroctonus ponderosae Hopkins, a major forest pest.</title>
        <authorList>
            <person name="Keeling C.I."/>
            <person name="Yuen M.M."/>
            <person name="Liao N.Y."/>
            <person name="Docking T.R."/>
            <person name="Chan S.K."/>
            <person name="Taylor G.A."/>
            <person name="Palmquist D.L."/>
            <person name="Jackman S.D."/>
            <person name="Nguyen A."/>
            <person name="Li M."/>
            <person name="Henderson H."/>
            <person name="Janes J.K."/>
            <person name="Zhao Y."/>
            <person name="Pandoh P."/>
            <person name="Moore R."/>
            <person name="Sperling F.A."/>
            <person name="Huber D.P."/>
            <person name="Birol I."/>
            <person name="Jones S.J."/>
            <person name="Bohlmann J."/>
        </authorList>
    </citation>
    <scope>NUCLEOTIDE SEQUENCE</scope>
</reference>
<evidence type="ECO:0000313" key="10">
    <source>
        <dbReference type="Proteomes" id="UP000019118"/>
    </source>
</evidence>
<dbReference type="Gene3D" id="3.80.10.10">
    <property type="entry name" value="Ribonuclease Inhibitor"/>
    <property type="match status" value="8"/>
</dbReference>
<organism evidence="9 10">
    <name type="scientific">Dendroctonus ponderosae</name>
    <name type="common">Mountain pine beetle</name>
    <dbReference type="NCBI Taxonomy" id="77166"/>
    <lineage>
        <taxon>Eukaryota</taxon>
        <taxon>Metazoa</taxon>
        <taxon>Ecdysozoa</taxon>
        <taxon>Arthropoda</taxon>
        <taxon>Hexapoda</taxon>
        <taxon>Insecta</taxon>
        <taxon>Pterygota</taxon>
        <taxon>Neoptera</taxon>
        <taxon>Endopterygota</taxon>
        <taxon>Coleoptera</taxon>
        <taxon>Polyphaga</taxon>
        <taxon>Cucujiformia</taxon>
        <taxon>Curculionidae</taxon>
        <taxon>Scolytinae</taxon>
        <taxon>Dendroctonus</taxon>
    </lineage>
</organism>
<evidence type="ECO:0008006" key="11">
    <source>
        <dbReference type="Google" id="ProtNLM"/>
    </source>
</evidence>
<dbReference type="InterPro" id="IPR050467">
    <property type="entry name" value="LRFN"/>
</dbReference>
<keyword evidence="8" id="KW-0812">Transmembrane</keyword>
<keyword evidence="7" id="KW-0325">Glycoprotein</keyword>
<dbReference type="SUPFAM" id="SSF52058">
    <property type="entry name" value="L domain-like"/>
    <property type="match status" value="5"/>
</dbReference>
<reference evidence="9" key="2">
    <citation type="submission" date="2024-08" db="UniProtKB">
        <authorList>
            <consortium name="EnsemblMetazoa"/>
        </authorList>
    </citation>
    <scope>IDENTIFICATION</scope>
</reference>
<dbReference type="PANTHER" id="PTHR45842:SF12">
    <property type="entry name" value="KEKKON 5, ISOFORM A"/>
    <property type="match status" value="1"/>
</dbReference>
<sequence length="1472" mass="167497">MEILQIIQFGYALAIGIFFFMVWVSMVESKEQEPVRDPPCIFNPLCSCSKSSPDLGIVTCRDVHLPRISEAVNMSKVFKLHLENNNLRTMEPYFLQSTGLYKIVISNNPLVTMPDEAFLGLERSLWELELSHCQLTKVPNRALRYLQKLRILDLTGNEINKISPENWRGLEGSLEILILADNSLAKLPLDAFGGLPMVETIDLRGNNLREIDPAIFRDGMGHLAHLLLGDNQLSAIPYQALQPLRTLKTLDLSYNHINKMSPVTDAGANININFQLNLDTFKLDYNRLSVLETTSFQYFNVLNKTFLDGNPLTTIEDNAFRQAKIRELYIRSCGLTNISPGSFGGLENYLEKLDLSGNNISLLPKDVFQRFQFIKELTLRDNMVTNWTPMETFTSFQFTLNNLDLSGAKNSPIKLQDLRRFRGLRTLTLSRLIQPHIASEDFLEYGVDLEELSITYANLQSIKSNAFKYVHGLKHIDLSDNNIGTIENNAFKDIGYSLEQLHLAHAFSSSVTSIPGDGIKVLNNLEYLDLSNNKFRIMEENSFHFLGKLRKLELQDNIIETIHKGTFQSDIHSNLEQIYLSFNTLKSISQHTFVHLPKLEQLHIDDNKLETLERRSFMNLERLKRLNLKGNKLATISYEAFQNLPELEHLDMSYNKIEKFDFNILDQVGTLAMFHLNVSHNVLNKLVLNMPSTFVNDIGSGGYHSNIQVLDMSFNNISMIAKKFFRPAEISLTNLYLSHNRIINATRDVFGNMPHLQWLDLSSNHIYEMDFDMFRNTKKLQVLDVSHNRITDIPNDIFRFLANLRMVDISNNRIRALPDNLFREEGLEKLDLSSNLLSKMPLNTLAIPAAQTLCELDLSWNLISSLSHGGLLERFKKLNYLDLSYNRLAQIDVGTFKGLPRLLYLDLSHNSQLTLEPNGGSFKGLEYSLLHLKIDNVSLSIVPIFPTPNLVTLSLASNSLPSMPPEMATNMTNLQTLNLNYNSLTIVPILTHSLFELRVLTMVANQITYLSNTSLLGVADHLEELDIRNFDLTILEAGAFCKMYSLRTLKMNLYTGFKTFNIPTIIQWNTGLRNLEIHGGHSILRSIGMGLSNGHENIVLTGSNIKLVASAGKQVERQQRVLKFRDRRGLQTDSHSELIPGEIHEARMTMGISTVNNGNLRARQQKSHRGVLKDSNNEIITGVDEKLKRWKEYTENPFKDVRPDLLPDIDVINEMGPEITKEEVKHAIKLQNNARVGPDNVHVETFKLVAAEDGVSLDLITTIFNPMYRIGEIPAEWLRSTFVTSPKKNNASQCDKYRMIIFLQGVKFPELHICLRNTSIIRVPGELFKNIGSAKNLTVDVRDNKDLKSLMNPSTGPKPDLFKKTFLKDLKIMGNRWDCDCDLGWIEVWQRKHRQYICEDSPSIAPYFNHFGYICKHTRDELRMSLCANKNNNSVVEVLKADIECGWSSGSKINGLNLVFTICVGVVLRSLL</sequence>
<evidence type="ECO:0000256" key="3">
    <source>
        <dbReference type="ARBA" id="ARBA00022614"/>
    </source>
</evidence>
<feature type="transmembrane region" description="Helical" evidence="8">
    <location>
        <begin position="7"/>
        <end position="26"/>
    </location>
</feature>